<name>A0A9P5MMP0_9AGAM</name>
<protein>
    <submittedName>
        <fullName evidence="2">Uncharacterized protein</fullName>
    </submittedName>
</protein>
<evidence type="ECO:0000256" key="1">
    <source>
        <dbReference type="SAM" id="MobiDB-lite"/>
    </source>
</evidence>
<dbReference type="Proteomes" id="UP000759537">
    <property type="component" value="Unassembled WGS sequence"/>
</dbReference>
<feature type="compositionally biased region" description="Polar residues" evidence="1">
    <location>
        <begin position="1"/>
        <end position="13"/>
    </location>
</feature>
<dbReference type="AlphaFoldDB" id="A0A9P5MMP0"/>
<organism evidence="2 3">
    <name type="scientific">Russula ochroleuca</name>
    <dbReference type="NCBI Taxonomy" id="152965"/>
    <lineage>
        <taxon>Eukaryota</taxon>
        <taxon>Fungi</taxon>
        <taxon>Dikarya</taxon>
        <taxon>Basidiomycota</taxon>
        <taxon>Agaricomycotina</taxon>
        <taxon>Agaricomycetes</taxon>
        <taxon>Russulales</taxon>
        <taxon>Russulaceae</taxon>
        <taxon>Russula</taxon>
    </lineage>
</organism>
<evidence type="ECO:0000313" key="3">
    <source>
        <dbReference type="Proteomes" id="UP000759537"/>
    </source>
</evidence>
<comment type="caution">
    <text evidence="2">The sequence shown here is derived from an EMBL/GenBank/DDBJ whole genome shotgun (WGS) entry which is preliminary data.</text>
</comment>
<gene>
    <name evidence="2" type="ORF">DFH94DRAFT_785399</name>
</gene>
<keyword evidence="3" id="KW-1185">Reference proteome</keyword>
<dbReference type="PANTHER" id="PTHR33266">
    <property type="entry name" value="CHROMOSOME 15, WHOLE GENOME SHOTGUN SEQUENCE"/>
    <property type="match status" value="1"/>
</dbReference>
<sequence length="883" mass="101012">MSSNTDPQQTRQRGGSVDGLLTDQTHRRGTLGPLPQKRLANIQEQDMIERAFKHISRIISPEDDDEKMWYNLRSVWIIVDHVLQEDPNLEEHLAERDEFFDNVKRKGEQDFFKSLRDMKKDNSWERLFDDDVFIKPLSKRSMILSAERAWISTFRGNAHLVLLETIADLLDRNRNPYARLTNIINSSGTGKSRTVDQLGKKIITVPMCLRSESTEGFPPSDSSLRHWLVFGDSSYQCNDQRRLNHFVYALLIVTRTTLETIVTEGKDVPPLPDLNDRNVRDMSEIEREKHASCVKDRQAWLASTFRNLMTTGQSSKFSNTYRKKFYDDVIKLANQREESREGGNVEGAGEMLCRFVDPCHLLDSVKGPRRPLVVFALDEAHVLTDNRADDSWDLFSELRRILRQIYDLPIFWLFISTAGRFNQFYPWPMIGSDPSNRARVRNSNPRPLVPISEISFDDLAYPALENTVALGRVVQIDWMSHLGRPLFGSHWDAMEPQRETVLLDIARWKLLNGPTHLAKNNRPGSLACLCVRFALEFDVDGTALDVACAQVERHMRICVAATYEFETFITVAGSEPLLAEAAYELMKESKTNAVCHLADHPDLHCVERGRRGELVATTLIMHAYDEARRPASDNQRWVSVSAFMKALLPPTEYDTLLKCRPTFWRTREDKPFDETFQDYGMWFNHVIKIEDTKMISADNLWKFVTRGAMVLLSNYQDGLDIVLPLCDTKQNLSRDSMTAILIQVKNAERFKKDIQESLFDAMSPFDLGVFPEEGTPTTVTPKPVIRLVLALASPEAGVAFREEPERESDSDTFTAFDIWLAGLSEATFGKIGDDLVSYQYLLDRSLRPHDAFELTDDSLMSDATKKLRGDCRRRMASLALSDN</sequence>
<dbReference type="OrthoDB" id="107110at2759"/>
<proteinExistence type="predicted"/>
<reference evidence="2" key="1">
    <citation type="submission" date="2019-10" db="EMBL/GenBank/DDBJ databases">
        <authorList>
            <consortium name="DOE Joint Genome Institute"/>
            <person name="Kuo A."/>
            <person name="Miyauchi S."/>
            <person name="Kiss E."/>
            <person name="Drula E."/>
            <person name="Kohler A."/>
            <person name="Sanchez-Garcia M."/>
            <person name="Andreopoulos B."/>
            <person name="Barry K.W."/>
            <person name="Bonito G."/>
            <person name="Buee M."/>
            <person name="Carver A."/>
            <person name="Chen C."/>
            <person name="Cichocki N."/>
            <person name="Clum A."/>
            <person name="Culley D."/>
            <person name="Crous P.W."/>
            <person name="Fauchery L."/>
            <person name="Girlanda M."/>
            <person name="Hayes R."/>
            <person name="Keri Z."/>
            <person name="LaButti K."/>
            <person name="Lipzen A."/>
            <person name="Lombard V."/>
            <person name="Magnuson J."/>
            <person name="Maillard F."/>
            <person name="Morin E."/>
            <person name="Murat C."/>
            <person name="Nolan M."/>
            <person name="Ohm R."/>
            <person name="Pangilinan J."/>
            <person name="Pereira M."/>
            <person name="Perotto S."/>
            <person name="Peter M."/>
            <person name="Riley R."/>
            <person name="Sitrit Y."/>
            <person name="Stielow B."/>
            <person name="Szollosi G."/>
            <person name="Zifcakova L."/>
            <person name="Stursova M."/>
            <person name="Spatafora J.W."/>
            <person name="Tedersoo L."/>
            <person name="Vaario L.-M."/>
            <person name="Yamada A."/>
            <person name="Yan M."/>
            <person name="Wang P."/>
            <person name="Xu J."/>
            <person name="Bruns T."/>
            <person name="Baldrian P."/>
            <person name="Vilgalys R."/>
            <person name="Henrissat B."/>
            <person name="Grigoriev I.V."/>
            <person name="Hibbett D."/>
            <person name="Nagy L.G."/>
            <person name="Martin F.M."/>
        </authorList>
    </citation>
    <scope>NUCLEOTIDE SEQUENCE</scope>
    <source>
        <strain evidence="2">Prilba</strain>
    </source>
</reference>
<evidence type="ECO:0000313" key="2">
    <source>
        <dbReference type="EMBL" id="KAF8464557.1"/>
    </source>
</evidence>
<dbReference type="PANTHER" id="PTHR33266:SF1">
    <property type="entry name" value="F-BOX DOMAIN-CONTAINING PROTEIN"/>
    <property type="match status" value="1"/>
</dbReference>
<accession>A0A9P5MMP0</accession>
<reference evidence="2" key="2">
    <citation type="journal article" date="2020" name="Nat. Commun.">
        <title>Large-scale genome sequencing of mycorrhizal fungi provides insights into the early evolution of symbiotic traits.</title>
        <authorList>
            <person name="Miyauchi S."/>
            <person name="Kiss E."/>
            <person name="Kuo A."/>
            <person name="Drula E."/>
            <person name="Kohler A."/>
            <person name="Sanchez-Garcia M."/>
            <person name="Morin E."/>
            <person name="Andreopoulos B."/>
            <person name="Barry K.W."/>
            <person name="Bonito G."/>
            <person name="Buee M."/>
            <person name="Carver A."/>
            <person name="Chen C."/>
            <person name="Cichocki N."/>
            <person name="Clum A."/>
            <person name="Culley D."/>
            <person name="Crous P.W."/>
            <person name="Fauchery L."/>
            <person name="Girlanda M."/>
            <person name="Hayes R.D."/>
            <person name="Keri Z."/>
            <person name="LaButti K."/>
            <person name="Lipzen A."/>
            <person name="Lombard V."/>
            <person name="Magnuson J."/>
            <person name="Maillard F."/>
            <person name="Murat C."/>
            <person name="Nolan M."/>
            <person name="Ohm R.A."/>
            <person name="Pangilinan J."/>
            <person name="Pereira M.F."/>
            <person name="Perotto S."/>
            <person name="Peter M."/>
            <person name="Pfister S."/>
            <person name="Riley R."/>
            <person name="Sitrit Y."/>
            <person name="Stielow J.B."/>
            <person name="Szollosi G."/>
            <person name="Zifcakova L."/>
            <person name="Stursova M."/>
            <person name="Spatafora J.W."/>
            <person name="Tedersoo L."/>
            <person name="Vaario L.M."/>
            <person name="Yamada A."/>
            <person name="Yan M."/>
            <person name="Wang P."/>
            <person name="Xu J."/>
            <person name="Bruns T."/>
            <person name="Baldrian P."/>
            <person name="Vilgalys R."/>
            <person name="Dunand C."/>
            <person name="Henrissat B."/>
            <person name="Grigoriev I.V."/>
            <person name="Hibbett D."/>
            <person name="Nagy L.G."/>
            <person name="Martin F.M."/>
        </authorList>
    </citation>
    <scope>NUCLEOTIDE SEQUENCE</scope>
    <source>
        <strain evidence="2">Prilba</strain>
    </source>
</reference>
<feature type="region of interest" description="Disordered" evidence="1">
    <location>
        <begin position="1"/>
        <end position="36"/>
    </location>
</feature>
<dbReference type="EMBL" id="WHVB01000055">
    <property type="protein sequence ID" value="KAF8464557.1"/>
    <property type="molecule type" value="Genomic_DNA"/>
</dbReference>